<dbReference type="AlphaFoldDB" id="L0L057"/>
<evidence type="ECO:0000259" key="4">
    <source>
        <dbReference type="Pfam" id="PF13690"/>
    </source>
</evidence>
<dbReference type="GO" id="GO:0006935">
    <property type="term" value="P:chemotaxis"/>
    <property type="evidence" value="ECO:0007669"/>
    <property type="project" value="UniProtKB-KW"/>
</dbReference>
<dbReference type="STRING" id="867904.Metho_1437"/>
<dbReference type="CDD" id="cd17909">
    <property type="entry name" value="CheC_ClassI"/>
    <property type="match status" value="1"/>
</dbReference>
<evidence type="ECO:0000256" key="2">
    <source>
        <dbReference type="ARBA" id="ARBA00022801"/>
    </source>
</evidence>
<proteinExistence type="predicted"/>
<dbReference type="InterPro" id="IPR007597">
    <property type="entry name" value="CheC"/>
</dbReference>
<dbReference type="Proteomes" id="UP000010866">
    <property type="component" value="Chromosome"/>
</dbReference>
<dbReference type="Pfam" id="PF04509">
    <property type="entry name" value="CheC"/>
    <property type="match status" value="1"/>
</dbReference>
<sequence length="214" mass="23360">MIQLSGFQSDALREIGGIGMGNATTALSQLLSSRVQLNLSNSQIMDIASMASMMPSSMTLVAIMMDLTGDLTGTMMMLLDPGSAVTLCSNLLREHALEENPEMYESALSETVNILAGSYLNNICEFLGTRVLHSTPEIVLEDAETVFSRIKDRSDATSSEVLNIETMFQVQGLCNAQGNCTLYGDMFVFLDEESVGALLILIEKLLDGRWEIRK</sequence>
<evidence type="ECO:0000313" key="6">
    <source>
        <dbReference type="Proteomes" id="UP000010866"/>
    </source>
</evidence>
<dbReference type="Gene3D" id="3.40.1550.10">
    <property type="entry name" value="CheC-like"/>
    <property type="match status" value="1"/>
</dbReference>
<feature type="domain" description="Chemotaxis phosphatase CheX-like" evidence="4">
    <location>
        <begin position="61"/>
        <end position="145"/>
    </location>
</feature>
<dbReference type="RefSeq" id="WP_015324809.1">
    <property type="nucleotide sequence ID" value="NC_019977.1"/>
</dbReference>
<dbReference type="InterPro" id="IPR050992">
    <property type="entry name" value="CheZ_family_phosphatases"/>
</dbReference>
<dbReference type="GO" id="GO:0016787">
    <property type="term" value="F:hydrolase activity"/>
    <property type="evidence" value="ECO:0007669"/>
    <property type="project" value="UniProtKB-KW"/>
</dbReference>
<name>L0L057_METHD</name>
<accession>L0L057</accession>
<keyword evidence="2" id="KW-0378">Hydrolase</keyword>
<dbReference type="PANTHER" id="PTHR43693:SF1">
    <property type="entry name" value="PROTEIN PHOSPHATASE CHEZ"/>
    <property type="match status" value="1"/>
</dbReference>
<dbReference type="OrthoDB" id="182374at2157"/>
<dbReference type="Pfam" id="PF13690">
    <property type="entry name" value="CheX"/>
    <property type="match status" value="1"/>
</dbReference>
<gene>
    <name evidence="5" type="ordered locus">Metho_1437</name>
</gene>
<dbReference type="KEGG" id="mhz:Metho_1437"/>
<protein>
    <submittedName>
        <fullName evidence="5">Chemotaxis protein CheC, inhibitor of MCP methylation</fullName>
    </submittedName>
</protein>
<dbReference type="InterPro" id="IPR028051">
    <property type="entry name" value="CheX-like_dom"/>
</dbReference>
<evidence type="ECO:0000313" key="5">
    <source>
        <dbReference type="EMBL" id="AGB49644.1"/>
    </source>
</evidence>
<dbReference type="GeneID" id="14407246"/>
<evidence type="ECO:0000259" key="3">
    <source>
        <dbReference type="Pfam" id="PF04509"/>
    </source>
</evidence>
<keyword evidence="1" id="KW-0145">Chemotaxis</keyword>
<organism evidence="5 6">
    <name type="scientific">Methanomethylovorans hollandica (strain DSM 15978 / NBRC 107637 / DMS1)</name>
    <dbReference type="NCBI Taxonomy" id="867904"/>
    <lineage>
        <taxon>Archaea</taxon>
        <taxon>Methanobacteriati</taxon>
        <taxon>Methanobacteriota</taxon>
        <taxon>Stenosarchaea group</taxon>
        <taxon>Methanomicrobia</taxon>
        <taxon>Methanosarcinales</taxon>
        <taxon>Methanosarcinaceae</taxon>
        <taxon>Methanomethylovorans</taxon>
    </lineage>
</organism>
<evidence type="ECO:0000256" key="1">
    <source>
        <dbReference type="ARBA" id="ARBA00022500"/>
    </source>
</evidence>
<dbReference type="HOGENOM" id="CLU_087860_2_0_2"/>
<dbReference type="PANTHER" id="PTHR43693">
    <property type="entry name" value="PROTEIN PHOSPHATASE CHEZ"/>
    <property type="match status" value="1"/>
</dbReference>
<dbReference type="InterPro" id="IPR028976">
    <property type="entry name" value="CheC-like_sf"/>
</dbReference>
<feature type="domain" description="CheC-like protein" evidence="3">
    <location>
        <begin position="7"/>
        <end position="31"/>
    </location>
</feature>
<dbReference type="EMBL" id="CP003362">
    <property type="protein sequence ID" value="AGB49644.1"/>
    <property type="molecule type" value="Genomic_DNA"/>
</dbReference>
<dbReference type="SUPFAM" id="SSF103039">
    <property type="entry name" value="CheC-like"/>
    <property type="match status" value="1"/>
</dbReference>
<keyword evidence="6" id="KW-1185">Reference proteome</keyword>
<reference evidence="6" key="1">
    <citation type="submission" date="2012-02" db="EMBL/GenBank/DDBJ databases">
        <title>Complete sequence of chromosome of Methanomethylovorans hollandica DSM 15978.</title>
        <authorList>
            <person name="Lucas S."/>
            <person name="Copeland A."/>
            <person name="Lapidus A."/>
            <person name="Glavina del Rio T."/>
            <person name="Dalin E."/>
            <person name="Tice H."/>
            <person name="Bruce D."/>
            <person name="Goodwin L."/>
            <person name="Pitluck S."/>
            <person name="Peters L."/>
            <person name="Mikhailova N."/>
            <person name="Held B."/>
            <person name="Kyrpides N."/>
            <person name="Mavromatis K."/>
            <person name="Ivanova N."/>
            <person name="Brettin T."/>
            <person name="Detter J.C."/>
            <person name="Han C."/>
            <person name="Larimer F."/>
            <person name="Land M."/>
            <person name="Hauser L."/>
            <person name="Markowitz V."/>
            <person name="Cheng J.-F."/>
            <person name="Hugenholtz P."/>
            <person name="Woyke T."/>
            <person name="Wu D."/>
            <person name="Spring S."/>
            <person name="Schroeder M."/>
            <person name="Brambilla E."/>
            <person name="Klenk H.-P."/>
            <person name="Eisen J.A."/>
        </authorList>
    </citation>
    <scope>NUCLEOTIDE SEQUENCE [LARGE SCALE GENOMIC DNA]</scope>
    <source>
        <strain evidence="6">DSM 15978 / NBRC 107637 / DMS1</strain>
    </source>
</reference>